<proteinExistence type="predicted"/>
<dbReference type="AlphaFoldDB" id="A0A212J6N0"/>
<name>A0A212J6N0_9DELT</name>
<organism evidence="1">
    <name type="scientific">uncultured delta proteobacterium</name>
    <dbReference type="NCBI Taxonomy" id="34034"/>
    <lineage>
        <taxon>Bacteria</taxon>
        <taxon>Deltaproteobacteria</taxon>
        <taxon>environmental samples</taxon>
    </lineage>
</organism>
<protein>
    <recommendedName>
        <fullName evidence="2">PAS fold-4 domain-containing protein</fullName>
    </recommendedName>
</protein>
<dbReference type="EMBL" id="FLUQ01000001">
    <property type="protein sequence ID" value="SBV95078.1"/>
    <property type="molecule type" value="Genomic_DNA"/>
</dbReference>
<evidence type="ECO:0000313" key="1">
    <source>
        <dbReference type="EMBL" id="SBV95078.1"/>
    </source>
</evidence>
<accession>A0A212J6N0</accession>
<reference evidence="1" key="1">
    <citation type="submission" date="2016-04" db="EMBL/GenBank/DDBJ databases">
        <authorList>
            <person name="Evans L.H."/>
            <person name="Alamgir A."/>
            <person name="Owens N."/>
            <person name="Weber N.D."/>
            <person name="Virtaneva K."/>
            <person name="Barbian K."/>
            <person name="Babar A."/>
            <person name="Rosenke K."/>
        </authorList>
    </citation>
    <scope>NUCLEOTIDE SEQUENCE</scope>
    <source>
        <strain evidence="1">86</strain>
    </source>
</reference>
<sequence length="122" mass="13745">MSRETHVDEKILEAFHLMYDHFPESVTLVHKTKQIVAVNAAGKAAGREPGMFCIKQGRPEDHAICRAAKAVAKHRAQWVKASPSQDPDKSFVAFWLPVDGHPDFYVHFSIGYRVDYSQPPAE</sequence>
<evidence type="ECO:0008006" key="2">
    <source>
        <dbReference type="Google" id="ProtNLM"/>
    </source>
</evidence>
<gene>
    <name evidence="1" type="ORF">KL86DPRO_10808</name>
</gene>